<evidence type="ECO:0000313" key="2">
    <source>
        <dbReference type="Proteomes" id="UP000475862"/>
    </source>
</evidence>
<gene>
    <name evidence="1" type="ORF">AGLY_000249</name>
</gene>
<dbReference type="AlphaFoldDB" id="A0A6G0U6X8"/>
<evidence type="ECO:0000313" key="1">
    <source>
        <dbReference type="EMBL" id="KAE9544707.1"/>
    </source>
</evidence>
<proteinExistence type="predicted"/>
<organism evidence="1 2">
    <name type="scientific">Aphis glycines</name>
    <name type="common">Soybean aphid</name>
    <dbReference type="NCBI Taxonomy" id="307491"/>
    <lineage>
        <taxon>Eukaryota</taxon>
        <taxon>Metazoa</taxon>
        <taxon>Ecdysozoa</taxon>
        <taxon>Arthropoda</taxon>
        <taxon>Hexapoda</taxon>
        <taxon>Insecta</taxon>
        <taxon>Pterygota</taxon>
        <taxon>Neoptera</taxon>
        <taxon>Paraneoptera</taxon>
        <taxon>Hemiptera</taxon>
        <taxon>Sternorrhyncha</taxon>
        <taxon>Aphidomorpha</taxon>
        <taxon>Aphidoidea</taxon>
        <taxon>Aphididae</taxon>
        <taxon>Aphidini</taxon>
        <taxon>Aphis</taxon>
        <taxon>Aphis</taxon>
    </lineage>
</organism>
<dbReference type="EMBL" id="VYZN01000001">
    <property type="protein sequence ID" value="KAE9544707.1"/>
    <property type="molecule type" value="Genomic_DNA"/>
</dbReference>
<protein>
    <submittedName>
        <fullName evidence="1">Uncharacterized protein</fullName>
    </submittedName>
</protein>
<dbReference type="Proteomes" id="UP000475862">
    <property type="component" value="Unassembled WGS sequence"/>
</dbReference>
<keyword evidence="2" id="KW-1185">Reference proteome</keyword>
<accession>A0A6G0U6X8</accession>
<comment type="caution">
    <text evidence="1">The sequence shown here is derived from an EMBL/GenBank/DDBJ whole genome shotgun (WGS) entry which is preliminary data.</text>
</comment>
<sequence length="253" mass="29525">MDQFTLILKYTYQCIPPDTGWADCSRPAALRRFSLHFCFLSDYLGSKSAPPRQHRLQHVYGKNKESVLPASVQLYSTRNTSRKKTNIAHTAHVLRSPQRAVLHVLVVPDRRHRVSAVRARVVVVGPDRFAFGGLHPRPVPGRRVVLATVHLRLDDVLFQLVDDVLQQFTPDVLRVLRNYHTSRHAFKEEIKTFLRRLYRSLLTRVCTRIISHNDIWLAALTPQNVRNTFHCRKNRLYFDKRLTSSRHYHHPES</sequence>
<reference evidence="1 2" key="1">
    <citation type="submission" date="2019-08" db="EMBL/GenBank/DDBJ databases">
        <title>The genome of the soybean aphid Biotype 1, its phylome, world population structure and adaptation to the North American continent.</title>
        <authorList>
            <person name="Giordano R."/>
            <person name="Donthu R.K."/>
            <person name="Hernandez A.G."/>
            <person name="Wright C.L."/>
            <person name="Zimin A.V."/>
        </authorList>
    </citation>
    <scope>NUCLEOTIDE SEQUENCE [LARGE SCALE GENOMIC DNA]</scope>
    <source>
        <tissue evidence="1">Whole aphids</tissue>
    </source>
</reference>
<name>A0A6G0U6X8_APHGL</name>